<reference evidence="9" key="1">
    <citation type="submission" date="2011-10" db="EMBL/GenBank/DDBJ databases">
        <authorList>
            <consortium name="Soft-shell Turtle Genome Consortium"/>
        </authorList>
    </citation>
    <scope>NUCLEOTIDE SEQUENCE [LARGE SCALE GENOMIC DNA]</scope>
    <source>
        <strain evidence="9">Daiwa-1</strain>
    </source>
</reference>
<dbReference type="PROSITE" id="PS50089">
    <property type="entry name" value="ZF_RING_2"/>
    <property type="match status" value="1"/>
</dbReference>
<dbReference type="SUPFAM" id="SSF57845">
    <property type="entry name" value="B-box zinc-binding domain"/>
    <property type="match status" value="1"/>
</dbReference>
<evidence type="ECO:0000256" key="3">
    <source>
        <dbReference type="ARBA" id="ARBA00022833"/>
    </source>
</evidence>
<dbReference type="EMBL" id="AGCU01053390">
    <property type="status" value="NOT_ANNOTATED_CDS"/>
    <property type="molecule type" value="Genomic_DNA"/>
</dbReference>
<dbReference type="EMBL" id="AGCU01053389">
    <property type="status" value="NOT_ANNOTATED_CDS"/>
    <property type="molecule type" value="Genomic_DNA"/>
</dbReference>
<dbReference type="InterPro" id="IPR017907">
    <property type="entry name" value="Znf_RING_CS"/>
</dbReference>
<protein>
    <submittedName>
        <fullName evidence="8">Uncharacterized protein</fullName>
    </submittedName>
</protein>
<dbReference type="PROSITE" id="PS50188">
    <property type="entry name" value="B302_SPRY"/>
    <property type="match status" value="1"/>
</dbReference>
<evidence type="ECO:0000259" key="5">
    <source>
        <dbReference type="PROSITE" id="PS50089"/>
    </source>
</evidence>
<reference evidence="8" key="3">
    <citation type="submission" date="2025-08" db="UniProtKB">
        <authorList>
            <consortium name="Ensembl"/>
        </authorList>
    </citation>
    <scope>IDENTIFICATION</scope>
</reference>
<dbReference type="Gene3D" id="3.30.160.60">
    <property type="entry name" value="Classic Zinc Finger"/>
    <property type="match status" value="1"/>
</dbReference>
<dbReference type="SMART" id="SM00449">
    <property type="entry name" value="SPRY"/>
    <property type="match status" value="1"/>
</dbReference>
<sequence>SGDLSPAGAMVSAAATNDLLKSLQDSVNCCVCQDVFKDPVTLDCGHNFCRSCITQRWEGLKRNFPCPQCRKRFRKRNMRPNSQLEEIAKQVLAPAVKGLEGEKLHETHKKAKQVPALAVKQSEGKKMCEKHKKPWTLFCEDDKELTCVDCHMSHKHRRHYVLPIEDAAKAYKQEINLRLNYFKKEKERMLTLKANEDKKIDTLLTQTATERKEITSYFGQQHRILKYEEQCLMERLDEIDQTILKLKYEWFAGFMEKMLPLENVISNIEQKCQQPVTEFLKGIQSNLSRCDQGWPAAPLWVAGVGRNGIYHSFNSALSCLLMKGIKLKKATQDLQHQKDAPPHLGWSITSFSSKPRACSYMDSLKVVGGSPQSLLPSPPRGFDPSCYVLGSEGFTAGRHYWEVEVGDKEEWAIGVARESVTHKTPSDLIPEEGIWCVWMSQNTIHPSYWAHCPNVPERQRKTVLRIRVCLDYERGWVTFYRTDNMAAPITYCTSFTEKIFPIFWVCSQGTCLRLCP</sequence>
<dbReference type="eggNOG" id="KOG2177">
    <property type="taxonomic scope" value="Eukaryota"/>
</dbReference>
<dbReference type="InterPro" id="IPR003879">
    <property type="entry name" value="Butyrophylin_SPRY"/>
</dbReference>
<evidence type="ECO:0000313" key="8">
    <source>
        <dbReference type="Ensembl" id="ENSPSIP00000019087.1"/>
    </source>
</evidence>
<dbReference type="Gene3D" id="2.60.120.920">
    <property type="match status" value="1"/>
</dbReference>
<dbReference type="GeneTree" id="ENSGT01030000234669"/>
<reference evidence="9" key="2">
    <citation type="journal article" date="2013" name="Nat. Genet.">
        <title>The draft genomes of soft-shell turtle and green sea turtle yield insights into the development and evolution of the turtle-specific body plan.</title>
        <authorList>
            <person name="Wang Z."/>
            <person name="Pascual-Anaya J."/>
            <person name="Zadissa A."/>
            <person name="Li W."/>
            <person name="Niimura Y."/>
            <person name="Huang Z."/>
            <person name="Li C."/>
            <person name="White S."/>
            <person name="Xiong Z."/>
            <person name="Fang D."/>
            <person name="Wang B."/>
            <person name="Ming Y."/>
            <person name="Chen Y."/>
            <person name="Zheng Y."/>
            <person name="Kuraku S."/>
            <person name="Pignatelli M."/>
            <person name="Herrero J."/>
            <person name="Beal K."/>
            <person name="Nozawa M."/>
            <person name="Li Q."/>
            <person name="Wang J."/>
            <person name="Zhang H."/>
            <person name="Yu L."/>
            <person name="Shigenobu S."/>
            <person name="Wang J."/>
            <person name="Liu J."/>
            <person name="Flicek P."/>
            <person name="Searle S."/>
            <person name="Wang J."/>
            <person name="Kuratani S."/>
            <person name="Yin Y."/>
            <person name="Aken B."/>
            <person name="Zhang G."/>
            <person name="Irie N."/>
        </authorList>
    </citation>
    <scope>NUCLEOTIDE SEQUENCE [LARGE SCALE GENOMIC DNA]</scope>
    <source>
        <strain evidence="9">Daiwa-1</strain>
    </source>
</reference>
<keyword evidence="3" id="KW-0862">Zinc</keyword>
<dbReference type="SUPFAM" id="SSF57850">
    <property type="entry name" value="RING/U-box"/>
    <property type="match status" value="1"/>
</dbReference>
<dbReference type="PROSITE" id="PS50119">
    <property type="entry name" value="ZF_BBOX"/>
    <property type="match status" value="1"/>
</dbReference>
<proteinExistence type="predicted"/>
<dbReference type="Pfam" id="PF15227">
    <property type="entry name" value="zf-C3HC4_4"/>
    <property type="match status" value="1"/>
</dbReference>
<name>K7GFM6_PELSI</name>
<dbReference type="InterPro" id="IPR050143">
    <property type="entry name" value="TRIM/RBCC"/>
</dbReference>
<accession>K7GFM6</accession>
<dbReference type="GO" id="GO:0008270">
    <property type="term" value="F:zinc ion binding"/>
    <property type="evidence" value="ECO:0007669"/>
    <property type="project" value="UniProtKB-KW"/>
</dbReference>
<keyword evidence="1" id="KW-0479">Metal-binding</keyword>
<dbReference type="PANTHER" id="PTHR24103">
    <property type="entry name" value="E3 UBIQUITIN-PROTEIN LIGASE TRIM"/>
    <property type="match status" value="1"/>
</dbReference>
<dbReference type="HOGENOM" id="CLU_013137_0_3_1"/>
<dbReference type="Gene3D" id="3.30.40.10">
    <property type="entry name" value="Zinc/RING finger domain, C3HC4 (zinc finger)"/>
    <property type="match status" value="1"/>
</dbReference>
<dbReference type="InterPro" id="IPR001841">
    <property type="entry name" value="Znf_RING"/>
</dbReference>
<dbReference type="Ensembl" id="ENSPSIT00000019175.1">
    <property type="protein sequence ID" value="ENSPSIP00000019087.1"/>
    <property type="gene ID" value="ENSPSIG00000016920.1"/>
</dbReference>
<feature type="domain" description="B box-type" evidence="6">
    <location>
        <begin position="123"/>
        <end position="164"/>
    </location>
</feature>
<dbReference type="InterPro" id="IPR000315">
    <property type="entry name" value="Znf_B-box"/>
</dbReference>
<dbReference type="SMART" id="SM00336">
    <property type="entry name" value="BBOX"/>
    <property type="match status" value="1"/>
</dbReference>
<evidence type="ECO:0000259" key="7">
    <source>
        <dbReference type="PROSITE" id="PS50188"/>
    </source>
</evidence>
<dbReference type="CDD" id="cd16594">
    <property type="entry name" value="RING-HC_TRIM7-like_C-IV"/>
    <property type="match status" value="1"/>
</dbReference>
<dbReference type="InterPro" id="IPR043136">
    <property type="entry name" value="B30.2/SPRY_sf"/>
</dbReference>
<dbReference type="STRING" id="13735.ENSPSIP00000019087"/>
<keyword evidence="2 4" id="KW-0863">Zinc-finger</keyword>
<dbReference type="EMBL" id="AGCU01053387">
    <property type="status" value="NOT_ANNOTATED_CDS"/>
    <property type="molecule type" value="Genomic_DNA"/>
</dbReference>
<dbReference type="Pfam" id="PF00643">
    <property type="entry name" value="zf-B_box"/>
    <property type="match status" value="1"/>
</dbReference>
<organism evidence="8 9">
    <name type="scientific">Pelodiscus sinensis</name>
    <name type="common">Chinese softshell turtle</name>
    <name type="synonym">Trionyx sinensis</name>
    <dbReference type="NCBI Taxonomy" id="13735"/>
    <lineage>
        <taxon>Eukaryota</taxon>
        <taxon>Metazoa</taxon>
        <taxon>Chordata</taxon>
        <taxon>Craniata</taxon>
        <taxon>Vertebrata</taxon>
        <taxon>Euteleostomi</taxon>
        <taxon>Archelosauria</taxon>
        <taxon>Testudinata</taxon>
        <taxon>Testudines</taxon>
        <taxon>Cryptodira</taxon>
        <taxon>Trionychia</taxon>
        <taxon>Trionychidae</taxon>
        <taxon>Pelodiscus</taxon>
    </lineage>
</organism>
<dbReference type="EMBL" id="AGCU01053388">
    <property type="status" value="NOT_ANNOTATED_CDS"/>
    <property type="molecule type" value="Genomic_DNA"/>
</dbReference>
<dbReference type="SUPFAM" id="SSF49899">
    <property type="entry name" value="Concanavalin A-like lectins/glucanases"/>
    <property type="match status" value="1"/>
</dbReference>
<dbReference type="SMART" id="SM00184">
    <property type="entry name" value="RING"/>
    <property type="match status" value="1"/>
</dbReference>
<evidence type="ECO:0000256" key="2">
    <source>
        <dbReference type="ARBA" id="ARBA00022771"/>
    </source>
</evidence>
<dbReference type="InterPro" id="IPR013083">
    <property type="entry name" value="Znf_RING/FYVE/PHD"/>
</dbReference>
<dbReference type="PROSITE" id="PS00518">
    <property type="entry name" value="ZF_RING_1"/>
    <property type="match status" value="1"/>
</dbReference>
<evidence type="ECO:0000313" key="9">
    <source>
        <dbReference type="Proteomes" id="UP000007267"/>
    </source>
</evidence>
<evidence type="ECO:0000259" key="6">
    <source>
        <dbReference type="PROSITE" id="PS50119"/>
    </source>
</evidence>
<keyword evidence="9" id="KW-1185">Reference proteome</keyword>
<dbReference type="Proteomes" id="UP000007267">
    <property type="component" value="Unassembled WGS sequence"/>
</dbReference>
<dbReference type="InterPro" id="IPR001870">
    <property type="entry name" value="B30.2/SPRY"/>
</dbReference>
<feature type="domain" description="RING-type" evidence="5">
    <location>
        <begin position="29"/>
        <end position="70"/>
    </location>
</feature>
<dbReference type="InterPro" id="IPR003877">
    <property type="entry name" value="SPRY_dom"/>
</dbReference>
<evidence type="ECO:0000256" key="1">
    <source>
        <dbReference type="ARBA" id="ARBA00022723"/>
    </source>
</evidence>
<dbReference type="PRINTS" id="PR01407">
    <property type="entry name" value="BUTYPHLNCDUF"/>
</dbReference>
<feature type="domain" description="B30.2/SPRY" evidence="7">
    <location>
        <begin position="326"/>
        <end position="516"/>
    </location>
</feature>
<dbReference type="Pfam" id="PF00622">
    <property type="entry name" value="SPRY"/>
    <property type="match status" value="1"/>
</dbReference>
<dbReference type="AlphaFoldDB" id="K7GFM6"/>
<reference evidence="8" key="4">
    <citation type="submission" date="2025-09" db="UniProtKB">
        <authorList>
            <consortium name="Ensembl"/>
        </authorList>
    </citation>
    <scope>IDENTIFICATION</scope>
</reference>
<dbReference type="InterPro" id="IPR013320">
    <property type="entry name" value="ConA-like_dom_sf"/>
</dbReference>
<evidence type="ECO:0000256" key="4">
    <source>
        <dbReference type="PROSITE-ProRule" id="PRU00024"/>
    </source>
</evidence>